<dbReference type="Proteomes" id="UP001164929">
    <property type="component" value="Chromosome 3"/>
</dbReference>
<accession>A0AAD6W930</accession>
<sequence>MEFQITLKEFRMITWMINSLRVKLSLFEGGLVNKISLLFRIVTLSWFTDNRTRRRLKEEMNFLSTAGER</sequence>
<evidence type="ECO:0000313" key="1">
    <source>
        <dbReference type="EMBL" id="KAJ7003877.1"/>
    </source>
</evidence>
<comment type="caution">
    <text evidence="1">The sequence shown here is derived from an EMBL/GenBank/DDBJ whole genome shotgun (WGS) entry which is preliminary data.</text>
</comment>
<dbReference type="AlphaFoldDB" id="A0AAD6W930"/>
<evidence type="ECO:0000313" key="2">
    <source>
        <dbReference type="Proteomes" id="UP001164929"/>
    </source>
</evidence>
<protein>
    <submittedName>
        <fullName evidence="1">Uncharacterized protein</fullName>
    </submittedName>
</protein>
<organism evidence="1 2">
    <name type="scientific">Populus alba x Populus x berolinensis</name>
    <dbReference type="NCBI Taxonomy" id="444605"/>
    <lineage>
        <taxon>Eukaryota</taxon>
        <taxon>Viridiplantae</taxon>
        <taxon>Streptophyta</taxon>
        <taxon>Embryophyta</taxon>
        <taxon>Tracheophyta</taxon>
        <taxon>Spermatophyta</taxon>
        <taxon>Magnoliopsida</taxon>
        <taxon>eudicotyledons</taxon>
        <taxon>Gunneridae</taxon>
        <taxon>Pentapetalae</taxon>
        <taxon>rosids</taxon>
        <taxon>fabids</taxon>
        <taxon>Malpighiales</taxon>
        <taxon>Salicaceae</taxon>
        <taxon>Saliceae</taxon>
        <taxon>Populus</taxon>
    </lineage>
</organism>
<keyword evidence="2" id="KW-1185">Reference proteome</keyword>
<gene>
    <name evidence="1" type="ORF">NC653_008924</name>
</gene>
<dbReference type="EMBL" id="JAQIZT010000003">
    <property type="protein sequence ID" value="KAJ7003877.1"/>
    <property type="molecule type" value="Genomic_DNA"/>
</dbReference>
<reference evidence="1" key="1">
    <citation type="journal article" date="2023" name="Mol. Ecol. Resour.">
        <title>Chromosome-level genome assembly of a triploid poplar Populus alba 'Berolinensis'.</title>
        <authorList>
            <person name="Chen S."/>
            <person name="Yu Y."/>
            <person name="Wang X."/>
            <person name="Wang S."/>
            <person name="Zhang T."/>
            <person name="Zhou Y."/>
            <person name="He R."/>
            <person name="Meng N."/>
            <person name="Wang Y."/>
            <person name="Liu W."/>
            <person name="Liu Z."/>
            <person name="Liu J."/>
            <person name="Guo Q."/>
            <person name="Huang H."/>
            <person name="Sederoff R.R."/>
            <person name="Wang G."/>
            <person name="Qu G."/>
            <person name="Chen S."/>
        </authorList>
    </citation>
    <scope>NUCLEOTIDE SEQUENCE</scope>
    <source>
        <strain evidence="1">SC-2020</strain>
    </source>
</reference>
<name>A0AAD6W930_9ROSI</name>
<proteinExistence type="predicted"/>